<reference evidence="2" key="1">
    <citation type="journal article" date="2020" name="Stud. Mycol.">
        <title>101 Dothideomycetes genomes: A test case for predicting lifestyles and emergence of pathogens.</title>
        <authorList>
            <person name="Haridas S."/>
            <person name="Albert R."/>
            <person name="Binder M."/>
            <person name="Bloem J."/>
            <person name="LaButti K."/>
            <person name="Salamov A."/>
            <person name="Andreopoulos B."/>
            <person name="Baker S."/>
            <person name="Barry K."/>
            <person name="Bills G."/>
            <person name="Bluhm B."/>
            <person name="Cannon C."/>
            <person name="Castanera R."/>
            <person name="Culley D."/>
            <person name="Daum C."/>
            <person name="Ezra D."/>
            <person name="Gonzalez J."/>
            <person name="Henrissat B."/>
            <person name="Kuo A."/>
            <person name="Liang C."/>
            <person name="Lipzen A."/>
            <person name="Lutzoni F."/>
            <person name="Magnuson J."/>
            <person name="Mondo S."/>
            <person name="Nolan M."/>
            <person name="Ohm R."/>
            <person name="Pangilinan J."/>
            <person name="Park H.-J."/>
            <person name="Ramirez L."/>
            <person name="Alfaro M."/>
            <person name="Sun H."/>
            <person name="Tritt A."/>
            <person name="Yoshinaga Y."/>
            <person name="Zwiers L.-H."/>
            <person name="Turgeon B."/>
            <person name="Goodwin S."/>
            <person name="Spatafora J."/>
            <person name="Crous P."/>
            <person name="Grigoriev I."/>
        </authorList>
    </citation>
    <scope>NUCLEOTIDE SEQUENCE [LARGE SCALE GENOMIC DNA]</scope>
    <source>
        <strain evidence="2">CBS 304.66</strain>
    </source>
</reference>
<protein>
    <submittedName>
        <fullName evidence="1">Uncharacterized protein</fullName>
    </submittedName>
</protein>
<sequence>MGLMWTKHWGGRHGGGGVVVDKHGVRRAPFRLTAFSYPSIFLLLRHVFIKSSIALIPLLAVSSHASPLPQDLFMIGFSDTDSIYGIRYNDPLNAEKNSDMTDGDSQGISNLDCTNMGASNRTFPTAQNRFFTPPALFHAYHEALQNRVITETLNVSTIVNDSGEPSSSVNIYDIISGTFTATAGLIPPSLVSKPLNNVAGVFGILANVNSLSIGPTVAIQSQLSRTFNATEQHLSCMVRIVFGGVGNTSAIPRASGPGPDGGVTGIAKFFPRGRFPILVTLHKFHLNPISNPPRSEDISSDLILKLDNPDDSYNIDLDEFCRNIDACQNAHPNFDGEVTFDIPKLQDSLLE</sequence>
<keyword evidence="2" id="KW-1185">Reference proteome</keyword>
<dbReference type="AlphaFoldDB" id="A0A9P4JVD2"/>
<evidence type="ECO:0000313" key="1">
    <source>
        <dbReference type="EMBL" id="KAF2257632.1"/>
    </source>
</evidence>
<evidence type="ECO:0000313" key="2">
    <source>
        <dbReference type="Proteomes" id="UP000800093"/>
    </source>
</evidence>
<name>A0A9P4JVD2_9PLEO</name>
<dbReference type="EMBL" id="ML986897">
    <property type="protein sequence ID" value="KAF2257632.1"/>
    <property type="molecule type" value="Genomic_DNA"/>
</dbReference>
<organism evidence="1 2">
    <name type="scientific">Lojkania enalia</name>
    <dbReference type="NCBI Taxonomy" id="147567"/>
    <lineage>
        <taxon>Eukaryota</taxon>
        <taxon>Fungi</taxon>
        <taxon>Dikarya</taxon>
        <taxon>Ascomycota</taxon>
        <taxon>Pezizomycotina</taxon>
        <taxon>Dothideomycetes</taxon>
        <taxon>Pleosporomycetidae</taxon>
        <taxon>Pleosporales</taxon>
        <taxon>Pleosporales incertae sedis</taxon>
        <taxon>Lojkania</taxon>
    </lineage>
</organism>
<gene>
    <name evidence="1" type="ORF">CC78DRAFT_588232</name>
</gene>
<dbReference type="Proteomes" id="UP000800093">
    <property type="component" value="Unassembled WGS sequence"/>
</dbReference>
<comment type="caution">
    <text evidence="1">The sequence shown here is derived from an EMBL/GenBank/DDBJ whole genome shotgun (WGS) entry which is preliminary data.</text>
</comment>
<accession>A0A9P4JVD2</accession>
<dbReference type="OrthoDB" id="5414598at2759"/>
<proteinExistence type="predicted"/>